<keyword evidence="1" id="KW-0812">Transmembrane</keyword>
<protein>
    <submittedName>
        <fullName evidence="2">Uncharacterized protein</fullName>
    </submittedName>
</protein>
<organism evidence="2">
    <name type="scientific">Arundo donax</name>
    <name type="common">Giant reed</name>
    <name type="synonym">Donax arundinaceus</name>
    <dbReference type="NCBI Taxonomy" id="35708"/>
    <lineage>
        <taxon>Eukaryota</taxon>
        <taxon>Viridiplantae</taxon>
        <taxon>Streptophyta</taxon>
        <taxon>Embryophyta</taxon>
        <taxon>Tracheophyta</taxon>
        <taxon>Spermatophyta</taxon>
        <taxon>Magnoliopsida</taxon>
        <taxon>Liliopsida</taxon>
        <taxon>Poales</taxon>
        <taxon>Poaceae</taxon>
        <taxon>PACMAD clade</taxon>
        <taxon>Arundinoideae</taxon>
        <taxon>Arundineae</taxon>
        <taxon>Arundo</taxon>
    </lineage>
</organism>
<keyword evidence="1" id="KW-0472">Membrane</keyword>
<keyword evidence="1" id="KW-1133">Transmembrane helix</keyword>
<sequence length="64" mass="7469">MSFSLRFVLLWLNILFDTNGLLPLLLGLQTAGGNPHSDFIEEQEKNCKKKGKETFFLKTRRERK</sequence>
<name>A0A0A9AHA1_ARUDO</name>
<evidence type="ECO:0000313" key="2">
    <source>
        <dbReference type="EMBL" id="JAD50521.1"/>
    </source>
</evidence>
<proteinExistence type="predicted"/>
<dbReference type="AlphaFoldDB" id="A0A0A9AHA1"/>
<dbReference type="EMBL" id="GBRH01247374">
    <property type="protein sequence ID" value="JAD50521.1"/>
    <property type="molecule type" value="Transcribed_RNA"/>
</dbReference>
<reference evidence="2" key="1">
    <citation type="submission" date="2014-09" db="EMBL/GenBank/DDBJ databases">
        <authorList>
            <person name="Magalhaes I.L.F."/>
            <person name="Oliveira U."/>
            <person name="Santos F.R."/>
            <person name="Vidigal T.H.D.A."/>
            <person name="Brescovit A.D."/>
            <person name="Santos A.J."/>
        </authorList>
    </citation>
    <scope>NUCLEOTIDE SEQUENCE</scope>
    <source>
        <tissue evidence="2">Shoot tissue taken approximately 20 cm above the soil surface</tissue>
    </source>
</reference>
<evidence type="ECO:0000256" key="1">
    <source>
        <dbReference type="SAM" id="Phobius"/>
    </source>
</evidence>
<accession>A0A0A9AHA1</accession>
<reference evidence="2" key="2">
    <citation type="journal article" date="2015" name="Data Brief">
        <title>Shoot transcriptome of the giant reed, Arundo donax.</title>
        <authorList>
            <person name="Barrero R.A."/>
            <person name="Guerrero F.D."/>
            <person name="Moolhuijzen P."/>
            <person name="Goolsby J.A."/>
            <person name="Tidwell J."/>
            <person name="Bellgard S.E."/>
            <person name="Bellgard M.I."/>
        </authorList>
    </citation>
    <scope>NUCLEOTIDE SEQUENCE</scope>
    <source>
        <tissue evidence="2">Shoot tissue taken approximately 20 cm above the soil surface</tissue>
    </source>
</reference>
<feature type="transmembrane region" description="Helical" evidence="1">
    <location>
        <begin position="7"/>
        <end position="28"/>
    </location>
</feature>